<accession>A0ABW5Q7H3</accession>
<feature type="domain" description="DUF4440" evidence="1">
    <location>
        <begin position="20"/>
        <end position="106"/>
    </location>
</feature>
<dbReference type="InterPro" id="IPR027843">
    <property type="entry name" value="DUF4440"/>
</dbReference>
<dbReference type="EMBL" id="JBHUMZ010000011">
    <property type="protein sequence ID" value="MFD2637914.1"/>
    <property type="molecule type" value="Genomic_DNA"/>
</dbReference>
<protein>
    <submittedName>
        <fullName evidence="2">DUF4440 domain-containing protein</fullName>
    </submittedName>
</protein>
<dbReference type="Proteomes" id="UP001597452">
    <property type="component" value="Unassembled WGS sequence"/>
</dbReference>
<dbReference type="Gene3D" id="3.10.450.50">
    <property type="match status" value="1"/>
</dbReference>
<dbReference type="SUPFAM" id="SSF54427">
    <property type="entry name" value="NTF2-like"/>
    <property type="match status" value="1"/>
</dbReference>
<dbReference type="RefSeq" id="WP_054752061.1">
    <property type="nucleotide sequence ID" value="NZ_JBHUMZ010000011.1"/>
</dbReference>
<evidence type="ECO:0000313" key="3">
    <source>
        <dbReference type="Proteomes" id="UP001597452"/>
    </source>
</evidence>
<name>A0ABW5Q7H3_9BACI</name>
<evidence type="ECO:0000313" key="2">
    <source>
        <dbReference type="EMBL" id="MFD2637914.1"/>
    </source>
</evidence>
<reference evidence="3" key="1">
    <citation type="journal article" date="2019" name="Int. J. Syst. Evol. Microbiol.">
        <title>The Global Catalogue of Microorganisms (GCM) 10K type strain sequencing project: providing services to taxonomists for standard genome sequencing and annotation.</title>
        <authorList>
            <consortium name="The Broad Institute Genomics Platform"/>
            <consortium name="The Broad Institute Genome Sequencing Center for Infectious Disease"/>
            <person name="Wu L."/>
            <person name="Ma J."/>
        </authorList>
    </citation>
    <scope>NUCLEOTIDE SEQUENCE [LARGE SCALE GENOMIC DNA]</scope>
    <source>
        <strain evidence="3">TISTR 1571</strain>
    </source>
</reference>
<sequence>MEKLENHLKGLEEQLLLKRKEDFEDLLADDFFEYGSSGNTYNKEDQLAAFKGESHERNVVYQLSNFDMTQLADDVAHVTYKVFNEQTEQYSLRSSIWRQCNGKWQMFFHQGTMTN</sequence>
<comment type="caution">
    <text evidence="2">The sequence shown here is derived from an EMBL/GenBank/DDBJ whole genome shotgun (WGS) entry which is preliminary data.</text>
</comment>
<keyword evidence="3" id="KW-1185">Reference proteome</keyword>
<dbReference type="InterPro" id="IPR032710">
    <property type="entry name" value="NTF2-like_dom_sf"/>
</dbReference>
<dbReference type="Pfam" id="PF14534">
    <property type="entry name" value="DUF4440"/>
    <property type="match status" value="1"/>
</dbReference>
<gene>
    <name evidence="2" type="ORF">ACFSW4_03355</name>
</gene>
<evidence type="ECO:0000259" key="1">
    <source>
        <dbReference type="Pfam" id="PF14534"/>
    </source>
</evidence>
<proteinExistence type="predicted"/>
<organism evidence="2 3">
    <name type="scientific">Piscibacillus salipiscarius</name>
    <dbReference type="NCBI Taxonomy" id="299480"/>
    <lineage>
        <taxon>Bacteria</taxon>
        <taxon>Bacillati</taxon>
        <taxon>Bacillota</taxon>
        <taxon>Bacilli</taxon>
        <taxon>Bacillales</taxon>
        <taxon>Bacillaceae</taxon>
        <taxon>Piscibacillus</taxon>
    </lineage>
</organism>